<dbReference type="InterPro" id="IPR032808">
    <property type="entry name" value="DoxX"/>
</dbReference>
<protein>
    <recommendedName>
        <fullName evidence="8">DoxX</fullName>
    </recommendedName>
</protein>
<keyword evidence="2 5" id="KW-0812">Transmembrane</keyword>
<reference evidence="6 7" key="1">
    <citation type="submission" date="2016-02" db="EMBL/GenBank/DDBJ databases">
        <title>Genome sequence of Halalkalicoccus paucihalophilus DSM 24557.</title>
        <authorList>
            <person name="Poehlein A."/>
            <person name="Daniel R."/>
        </authorList>
    </citation>
    <scope>NUCLEOTIDE SEQUENCE [LARGE SCALE GENOMIC DNA]</scope>
    <source>
        <strain evidence="6 7">DSM 24557</strain>
    </source>
</reference>
<dbReference type="GO" id="GO:0016020">
    <property type="term" value="C:membrane"/>
    <property type="evidence" value="ECO:0007669"/>
    <property type="project" value="UniProtKB-SubCell"/>
</dbReference>
<accession>A0A151AAQ0</accession>
<gene>
    <name evidence="6" type="ORF">HAPAU_31380</name>
</gene>
<feature type="transmembrane region" description="Helical" evidence="5">
    <location>
        <begin position="70"/>
        <end position="92"/>
    </location>
</feature>
<evidence type="ECO:0000313" key="7">
    <source>
        <dbReference type="Proteomes" id="UP000075321"/>
    </source>
</evidence>
<name>A0A151AAQ0_9EURY</name>
<dbReference type="EMBL" id="LTAZ01000012">
    <property type="protein sequence ID" value="KYH24761.1"/>
    <property type="molecule type" value="Genomic_DNA"/>
</dbReference>
<dbReference type="Proteomes" id="UP000075321">
    <property type="component" value="Unassembled WGS sequence"/>
</dbReference>
<evidence type="ECO:0008006" key="8">
    <source>
        <dbReference type="Google" id="ProtNLM"/>
    </source>
</evidence>
<evidence type="ECO:0000256" key="3">
    <source>
        <dbReference type="ARBA" id="ARBA00022989"/>
    </source>
</evidence>
<evidence type="ECO:0000256" key="4">
    <source>
        <dbReference type="ARBA" id="ARBA00023136"/>
    </source>
</evidence>
<dbReference type="RefSeq" id="WP_084383776.1">
    <property type="nucleotide sequence ID" value="NZ_LTAZ01000012.1"/>
</dbReference>
<organism evidence="6 7">
    <name type="scientific">Halalkalicoccus paucihalophilus</name>
    <dbReference type="NCBI Taxonomy" id="1008153"/>
    <lineage>
        <taxon>Archaea</taxon>
        <taxon>Methanobacteriati</taxon>
        <taxon>Methanobacteriota</taxon>
        <taxon>Stenosarchaea group</taxon>
        <taxon>Halobacteria</taxon>
        <taxon>Halobacteriales</taxon>
        <taxon>Halococcaceae</taxon>
        <taxon>Halalkalicoccus</taxon>
    </lineage>
</organism>
<evidence type="ECO:0000313" key="6">
    <source>
        <dbReference type="EMBL" id="KYH24761.1"/>
    </source>
</evidence>
<dbReference type="PATRIC" id="fig|1008153.3.peg.3272"/>
<keyword evidence="4 5" id="KW-0472">Membrane</keyword>
<dbReference type="AlphaFoldDB" id="A0A151AAQ0"/>
<comment type="subcellular location">
    <subcellularLocation>
        <location evidence="1">Membrane</location>
        <topology evidence="1">Multi-pass membrane protein</topology>
    </subcellularLocation>
</comment>
<evidence type="ECO:0000256" key="5">
    <source>
        <dbReference type="SAM" id="Phobius"/>
    </source>
</evidence>
<comment type="caution">
    <text evidence="6">The sequence shown here is derived from an EMBL/GenBank/DDBJ whole genome shotgun (WGS) entry which is preliminary data.</text>
</comment>
<feature type="transmembrane region" description="Helical" evidence="5">
    <location>
        <begin position="98"/>
        <end position="119"/>
    </location>
</feature>
<feature type="transmembrane region" description="Helical" evidence="5">
    <location>
        <begin position="45"/>
        <end position="63"/>
    </location>
</feature>
<keyword evidence="3 5" id="KW-1133">Transmembrane helix</keyword>
<proteinExistence type="predicted"/>
<dbReference type="OrthoDB" id="275676at2157"/>
<keyword evidence="7" id="KW-1185">Reference proteome</keyword>
<sequence>MRTIETAMSVVQGLLGLIMVGAGSVKVIGIDFAKKDFERYGYPEWFRFVTGGIEAIGGLGLLVGLVFAPILAVLGGILITATMFGAILTHLFRVDDPFWRLVGPVVYLIAGLSVTNFCYSRSNNSSTAEP</sequence>
<evidence type="ECO:0000256" key="1">
    <source>
        <dbReference type="ARBA" id="ARBA00004141"/>
    </source>
</evidence>
<dbReference type="Pfam" id="PF13564">
    <property type="entry name" value="DoxX_2"/>
    <property type="match status" value="1"/>
</dbReference>
<evidence type="ECO:0000256" key="2">
    <source>
        <dbReference type="ARBA" id="ARBA00022692"/>
    </source>
</evidence>